<feature type="region of interest" description="Disordered" evidence="1">
    <location>
        <begin position="26"/>
        <end position="143"/>
    </location>
</feature>
<evidence type="ECO:0000256" key="1">
    <source>
        <dbReference type="SAM" id="MobiDB-lite"/>
    </source>
</evidence>
<protein>
    <submittedName>
        <fullName evidence="2">Uncharacterized protein</fullName>
    </submittedName>
</protein>
<dbReference type="Proteomes" id="UP001437256">
    <property type="component" value="Unassembled WGS sequence"/>
</dbReference>
<organism evidence="2 3">
    <name type="scientific">Marasmius tenuissimus</name>
    <dbReference type="NCBI Taxonomy" id="585030"/>
    <lineage>
        <taxon>Eukaryota</taxon>
        <taxon>Fungi</taxon>
        <taxon>Dikarya</taxon>
        <taxon>Basidiomycota</taxon>
        <taxon>Agaricomycotina</taxon>
        <taxon>Agaricomycetes</taxon>
        <taxon>Agaricomycetidae</taxon>
        <taxon>Agaricales</taxon>
        <taxon>Marasmiineae</taxon>
        <taxon>Marasmiaceae</taxon>
        <taxon>Marasmius</taxon>
    </lineage>
</organism>
<comment type="caution">
    <text evidence="2">The sequence shown here is derived from an EMBL/GenBank/DDBJ whole genome shotgun (WGS) entry which is preliminary data.</text>
</comment>
<evidence type="ECO:0000313" key="3">
    <source>
        <dbReference type="Proteomes" id="UP001437256"/>
    </source>
</evidence>
<keyword evidence="3" id="KW-1185">Reference proteome</keyword>
<evidence type="ECO:0000313" key="2">
    <source>
        <dbReference type="EMBL" id="KAL0059612.1"/>
    </source>
</evidence>
<sequence length="221" mass="25093">MDVGPYWNTSDYERFRDYLHKKGYANDGTRYARDNGYPELVLGSPHDGKIEELIDSEPKQVKSPPLRRQSFSSPISSFDMSHAIGSDGTSDSSSSPTTWNEEGFGTGKRKEREHSSNSGPAKRVKLTPSDEQSQQESFGETNWVAQPPRLLGMHDPNVCEGIDSNVGRISEWDQKKFEFRTFHGDELKWHDSHIRPNDSDSGRGHDMQWSSGFLGWLFGRH</sequence>
<proteinExistence type="predicted"/>
<reference evidence="2 3" key="1">
    <citation type="submission" date="2024-05" db="EMBL/GenBank/DDBJ databases">
        <title>A draft genome resource for the thread blight pathogen Marasmius tenuissimus strain MS-2.</title>
        <authorList>
            <person name="Yulfo-Soto G.E."/>
            <person name="Baruah I.K."/>
            <person name="Amoako-Attah I."/>
            <person name="Bukari Y."/>
            <person name="Meinhardt L.W."/>
            <person name="Bailey B.A."/>
            <person name="Cohen S.P."/>
        </authorList>
    </citation>
    <scope>NUCLEOTIDE SEQUENCE [LARGE SCALE GENOMIC DNA]</scope>
    <source>
        <strain evidence="2 3">MS-2</strain>
    </source>
</reference>
<name>A0ABR2ZD67_9AGAR</name>
<feature type="compositionally biased region" description="Polar residues" evidence="1">
    <location>
        <begin position="129"/>
        <end position="143"/>
    </location>
</feature>
<feature type="compositionally biased region" description="Basic and acidic residues" evidence="1">
    <location>
        <begin position="46"/>
        <end position="60"/>
    </location>
</feature>
<accession>A0ABR2ZD67</accession>
<gene>
    <name evidence="2" type="ORF">AAF712_013624</name>
</gene>
<dbReference type="EMBL" id="JBBXMP010000215">
    <property type="protein sequence ID" value="KAL0059612.1"/>
    <property type="molecule type" value="Genomic_DNA"/>
</dbReference>
<feature type="compositionally biased region" description="Low complexity" evidence="1">
    <location>
        <begin position="70"/>
        <end position="98"/>
    </location>
</feature>